<keyword evidence="11" id="KW-0077">Bacteriochlorophyll biosynthesis</keyword>
<dbReference type="InterPro" id="IPR008434">
    <property type="entry name" value="AcsF"/>
</dbReference>
<evidence type="ECO:0000256" key="10">
    <source>
        <dbReference type="ARBA" id="ARBA00049231"/>
    </source>
</evidence>
<feature type="domain" description="Rubrerythrin diiron-binding" evidence="12">
    <location>
        <begin position="90"/>
        <end position="220"/>
    </location>
</feature>
<dbReference type="HAMAP" id="MF_01840">
    <property type="entry name" value="AcsF"/>
    <property type="match status" value="1"/>
</dbReference>
<evidence type="ECO:0000256" key="2">
    <source>
        <dbReference type="ARBA" id="ARBA00005173"/>
    </source>
</evidence>
<dbReference type="PANTHER" id="PTHR31053">
    <property type="entry name" value="MAGNESIUM-PROTOPORPHYRIN IX MONOMETHYL ESTER [OXIDATIVE] CYCLASE, CHLOROPLASTIC"/>
    <property type="match status" value="1"/>
</dbReference>
<keyword evidence="14" id="KW-1185">Reference proteome</keyword>
<dbReference type="Pfam" id="PF02915">
    <property type="entry name" value="Rubrerythrin"/>
    <property type="match status" value="1"/>
</dbReference>
<proteinExistence type="inferred from homology"/>
<protein>
    <recommendedName>
        <fullName evidence="11">Aerobic magnesium-protoporphyrin IX monomethyl ester [oxidative] cyclase</fullName>
        <shortName evidence="11">Aerobic Mg-protoporphyrin IX monomethyl ester oxidative cyclase</shortName>
        <ecNumber evidence="11">1.14.13.81</ecNumber>
    </recommendedName>
</protein>
<evidence type="ECO:0000313" key="13">
    <source>
        <dbReference type="EMBL" id="MFG6414950.1"/>
    </source>
</evidence>
<keyword evidence="4 11" id="KW-0602">Photosynthesis</keyword>
<evidence type="ECO:0000256" key="8">
    <source>
        <dbReference type="ARBA" id="ARBA00023004"/>
    </source>
</evidence>
<dbReference type="NCBIfam" id="NF010172">
    <property type="entry name" value="PRK13654.1"/>
    <property type="match status" value="1"/>
</dbReference>
<comment type="function">
    <text evidence="11">Catalyzes the formation of the isocyclic ring in chlorophyll biosynthesis. Mediates the cyclase reaction, which results in the formation of divinylprotochlorophyllide (Pchlide) characteristic of all chlorophylls from magnesium-protoporphyrin IX 13-monomethyl ester (MgPMME).</text>
</comment>
<dbReference type="PANTHER" id="PTHR31053:SF2">
    <property type="entry name" value="MAGNESIUM-PROTOPORPHYRIN IX MONOMETHYL ESTER [OXIDATIVE] CYCLASE, CHLOROPLASTIC"/>
    <property type="match status" value="1"/>
</dbReference>
<comment type="pathway">
    <text evidence="11">Porphyrin-containing compound metabolism; bacteriochlorophyll biosynthesis (light-independent).</text>
</comment>
<keyword evidence="7 11" id="KW-0560">Oxidoreductase</keyword>
<accession>A0ABW7ERQ1</accession>
<evidence type="ECO:0000259" key="12">
    <source>
        <dbReference type="Pfam" id="PF02915"/>
    </source>
</evidence>
<dbReference type="CDD" id="cd01047">
    <property type="entry name" value="ACSF"/>
    <property type="match status" value="1"/>
</dbReference>
<comment type="catalytic activity">
    <reaction evidence="10 11">
        <text>Mg-protoporphyrin IX 13-monomethyl ester + 3 NADPH + 3 O2 + 2 H(+) = 3,8-divinyl protochlorophyllide a + 3 NADP(+) + 5 H2O</text>
        <dbReference type="Rhea" id="RHEA:33235"/>
        <dbReference type="ChEBI" id="CHEBI:15377"/>
        <dbReference type="ChEBI" id="CHEBI:15378"/>
        <dbReference type="ChEBI" id="CHEBI:15379"/>
        <dbReference type="ChEBI" id="CHEBI:57783"/>
        <dbReference type="ChEBI" id="CHEBI:58349"/>
        <dbReference type="ChEBI" id="CHEBI:58632"/>
        <dbReference type="ChEBI" id="CHEBI:60491"/>
        <dbReference type="EC" id="1.14.13.81"/>
    </reaction>
</comment>
<evidence type="ECO:0000313" key="14">
    <source>
        <dbReference type="Proteomes" id="UP001606300"/>
    </source>
</evidence>
<sequence>MSPSAELHTPEDAARLAKAETVLTPRFYKTDYAAMDRLDMSPIRAEWDAMLAEYEGDNNHDHFTRTPEFAAEVAALSAQWSPQLRRDFQEFLVSSLTSEYSGCVLYNEIQKNVSNPDIKRLMRYLTRDESRHANFINQSLKDFGLQVDLLNLKQSKAYTYFKPKYIFYATYLSEKIGYARYISIYRQLERHPEKRFHPIFKWFERWCNDEFRHGESFALMMRAQPHLLQGGNKLWIRFFLLAVYATMYVRDHTRPWLSEALGMDPTDYDYRVFDITTEITRQVFPLSLDTDHPAFRAGMDRLCDISAATERAKARGGVVGRLQQGLCAVRAALCFGRLYLLPTKTHELPREMRVAPSW</sequence>
<evidence type="ECO:0000256" key="5">
    <source>
        <dbReference type="ARBA" id="ARBA00022723"/>
    </source>
</evidence>
<dbReference type="InterPro" id="IPR009078">
    <property type="entry name" value="Ferritin-like_SF"/>
</dbReference>
<keyword evidence="5 11" id="KW-0479">Metal-binding</keyword>
<name>A0ABW7ERQ1_9BURK</name>
<comment type="cofactor">
    <cofactor evidence="1 11">
        <name>Fe cation</name>
        <dbReference type="ChEBI" id="CHEBI:24875"/>
    </cofactor>
</comment>
<dbReference type="EC" id="1.14.13.81" evidence="11"/>
<evidence type="ECO:0000256" key="11">
    <source>
        <dbReference type="HAMAP-Rule" id="MF_01840"/>
    </source>
</evidence>
<reference evidence="13 14" key="1">
    <citation type="submission" date="2024-09" db="EMBL/GenBank/DDBJ databases">
        <title>Novel species of the genus Pelomonas and Roseateles isolated from streams.</title>
        <authorList>
            <person name="Lu H."/>
        </authorList>
    </citation>
    <scope>NUCLEOTIDE SEQUENCE [LARGE SCALE GENOMIC DNA]</scope>
    <source>
        <strain evidence="13 14">DC23W</strain>
    </source>
</reference>
<evidence type="ECO:0000256" key="9">
    <source>
        <dbReference type="ARBA" id="ARBA00023171"/>
    </source>
</evidence>
<dbReference type="SUPFAM" id="SSF47240">
    <property type="entry name" value="Ferritin-like"/>
    <property type="match status" value="1"/>
</dbReference>
<keyword evidence="8 11" id="KW-0408">Iron</keyword>
<dbReference type="GO" id="GO:0048529">
    <property type="term" value="F:magnesium-protoporphyrin IX monomethyl ester (oxidative) cyclase activity"/>
    <property type="evidence" value="ECO:0007669"/>
    <property type="project" value="UniProtKB-EC"/>
</dbReference>
<comment type="pathway">
    <text evidence="2">Porphyrin-containing compound metabolism; chlorophyll biosynthesis.</text>
</comment>
<dbReference type="RefSeq" id="WP_394471012.1">
    <property type="nucleotide sequence ID" value="NZ_JBIGHY010000004.1"/>
</dbReference>
<comment type="similarity">
    <text evidence="3 11">Belongs to the AcsF family.</text>
</comment>
<keyword evidence="9 11" id="KW-0149">Chlorophyll biosynthesis</keyword>
<keyword evidence="6 11" id="KW-0521">NADP</keyword>
<evidence type="ECO:0000256" key="1">
    <source>
        <dbReference type="ARBA" id="ARBA00001962"/>
    </source>
</evidence>
<dbReference type="NCBIfam" id="TIGR02029">
    <property type="entry name" value="AcsF"/>
    <property type="match status" value="1"/>
</dbReference>
<evidence type="ECO:0000256" key="3">
    <source>
        <dbReference type="ARBA" id="ARBA00006550"/>
    </source>
</evidence>
<evidence type="ECO:0000256" key="7">
    <source>
        <dbReference type="ARBA" id="ARBA00023002"/>
    </source>
</evidence>
<organism evidence="13 14">
    <name type="scientific">Pelomonas dachongensis</name>
    <dbReference type="NCBI Taxonomy" id="3299029"/>
    <lineage>
        <taxon>Bacteria</taxon>
        <taxon>Pseudomonadati</taxon>
        <taxon>Pseudomonadota</taxon>
        <taxon>Betaproteobacteria</taxon>
        <taxon>Burkholderiales</taxon>
        <taxon>Sphaerotilaceae</taxon>
        <taxon>Roseateles</taxon>
    </lineage>
</organism>
<dbReference type="EMBL" id="JBIGHY010000004">
    <property type="protein sequence ID" value="MFG6414950.1"/>
    <property type="molecule type" value="Genomic_DNA"/>
</dbReference>
<dbReference type="InterPro" id="IPR003251">
    <property type="entry name" value="Rr_diiron-bd_dom"/>
</dbReference>
<comment type="caution">
    <text evidence="13">The sequence shown here is derived from an EMBL/GenBank/DDBJ whole genome shotgun (WGS) entry which is preliminary data.</text>
</comment>
<gene>
    <name evidence="11 13" type="primary">acsF</name>
    <name evidence="13" type="ORF">ACG02S_13705</name>
</gene>
<evidence type="ECO:0000256" key="6">
    <source>
        <dbReference type="ARBA" id="ARBA00022857"/>
    </source>
</evidence>
<dbReference type="Proteomes" id="UP001606300">
    <property type="component" value="Unassembled WGS sequence"/>
</dbReference>
<evidence type="ECO:0000256" key="4">
    <source>
        <dbReference type="ARBA" id="ARBA00022531"/>
    </source>
</evidence>